<feature type="transmembrane region" description="Helical" evidence="5">
    <location>
        <begin position="682"/>
        <end position="705"/>
    </location>
</feature>
<dbReference type="InterPro" id="IPR013525">
    <property type="entry name" value="ABC2_TM"/>
</dbReference>
<dbReference type="InterPro" id="IPR051328">
    <property type="entry name" value="T7SS_ABC-Transporter"/>
</dbReference>
<keyword evidence="2 5" id="KW-0812">Transmembrane</keyword>
<feature type="domain" description="ABC-2 type transporter transmembrane" evidence="6">
    <location>
        <begin position="406"/>
        <end position="703"/>
    </location>
</feature>
<dbReference type="AlphaFoldDB" id="R5TS06"/>
<evidence type="ECO:0000256" key="3">
    <source>
        <dbReference type="ARBA" id="ARBA00022989"/>
    </source>
</evidence>
<dbReference type="GO" id="GO:0016020">
    <property type="term" value="C:membrane"/>
    <property type="evidence" value="ECO:0007669"/>
    <property type="project" value="UniProtKB-SubCell"/>
</dbReference>
<evidence type="ECO:0000259" key="6">
    <source>
        <dbReference type="Pfam" id="PF12698"/>
    </source>
</evidence>
<dbReference type="PANTHER" id="PTHR43077:SF10">
    <property type="entry name" value="TRANSPORT PERMEASE PROTEIN"/>
    <property type="match status" value="1"/>
</dbReference>
<keyword evidence="3 5" id="KW-1133">Transmembrane helix</keyword>
<evidence type="ECO:0000256" key="5">
    <source>
        <dbReference type="SAM" id="Phobius"/>
    </source>
</evidence>
<sequence>MKKIGQVFLYDISHIKKNVIAMIVVLGLCVVPSLYAWFNIAASWDPYSNTNGLKVAVANTDEGYEGEILPLQINIGDTVISSLRENDQLDWTFTGKKDAVEGVKSGKYYAAIVIPKSFSQDMMSLFSEEMTHSDIIYYINEKENAIAPKVTDKGASAVQQQIDEIFVKTAAQVGLDLLDTISEVTSSDGAQAAAQNLTENIRKIGSDLDSTAGTVKAFSNMTVSMQQMLDATADILNKAGQNTETNLSLLNETGNSVDSLRSAVSGTTESVNQVLAQGSQCYDAISGQINNAFSSISTDAGATAGALNSVASEVQVMIDRYTGFRDSVQQLADSFPLASDLLQPIIGNLNESIAHQEAVRDKLNEAAEKITETASDAGNYQAQLDQLVQQSSQQISGIRSDYENNVKTQINTMFGTLGDTSSAVQSLFTSMDNGVEDMEKLAKDAGSGLEKMKTTLDTSASLLTATAEKVNQAAEKLDTAAQDGNVEILKNVLGSSPEVISSFVSAPVRMQTKALYPVENYGSAMAPFYSTLSIWVGGIILVAMMKVTASENLKRALTPLKPHQIYLGRYLLFLVLGLIQSGLICLGDLYFLGIQCEHPFLFLLAGWVSSVVYVNIIYTFTVSFGDVGKAICVVLLVMQVAGSGGTFPIEVAPEIFQKIYPFLPFTHSMTAMRECVAGFYQYTYWAELGIMCLFLLASLFLGLVLRKPVIRLNELFIEKLEDTKLM</sequence>
<dbReference type="NCBIfam" id="TIGR03061">
    <property type="entry name" value="pip_yhgE_Nterm"/>
    <property type="match status" value="1"/>
</dbReference>
<evidence type="ECO:0000256" key="1">
    <source>
        <dbReference type="ARBA" id="ARBA00004141"/>
    </source>
</evidence>
<dbReference type="EMBL" id="CBAL010000144">
    <property type="protein sequence ID" value="CCZ68528.1"/>
    <property type="molecule type" value="Genomic_DNA"/>
</dbReference>
<dbReference type="Gene3D" id="3.40.1710.10">
    <property type="entry name" value="abc type-2 transporter like domain"/>
    <property type="match status" value="1"/>
</dbReference>
<organism evidence="7">
    <name type="scientific">Mediterraneibacter gnavus CAG:126</name>
    <dbReference type="NCBI Taxonomy" id="1263106"/>
    <lineage>
        <taxon>Bacteria</taxon>
        <taxon>Bacillati</taxon>
        <taxon>Bacillota</taxon>
        <taxon>Clostridia</taxon>
        <taxon>Lachnospirales</taxon>
        <taxon>Lachnospiraceae</taxon>
        <taxon>Mediterraneibacter</taxon>
    </lineage>
</organism>
<gene>
    <name evidence="7" type="ORF">BN481_01321</name>
</gene>
<keyword evidence="4 5" id="KW-0472">Membrane</keyword>
<feature type="transmembrane region" description="Helical" evidence="5">
    <location>
        <begin position="528"/>
        <end position="549"/>
    </location>
</feature>
<name>R5TS06_MEDGN</name>
<protein>
    <recommendedName>
        <fullName evidence="6">ABC-2 type transporter transmembrane domain-containing protein</fullName>
    </recommendedName>
</protein>
<dbReference type="InterPro" id="IPR017501">
    <property type="entry name" value="Phage_infect_YhgE_C"/>
</dbReference>
<accession>R5TS06</accession>
<dbReference type="SUPFAM" id="SSF58104">
    <property type="entry name" value="Methyl-accepting chemotaxis protein (MCP) signaling domain"/>
    <property type="match status" value="1"/>
</dbReference>
<comment type="subcellular location">
    <subcellularLocation>
        <location evidence="1">Membrane</location>
        <topology evidence="1">Multi-pass membrane protein</topology>
    </subcellularLocation>
</comment>
<dbReference type="Pfam" id="PF12698">
    <property type="entry name" value="ABC2_membrane_3"/>
    <property type="match status" value="2"/>
</dbReference>
<evidence type="ECO:0000256" key="2">
    <source>
        <dbReference type="ARBA" id="ARBA00022692"/>
    </source>
</evidence>
<evidence type="ECO:0000256" key="4">
    <source>
        <dbReference type="ARBA" id="ARBA00023136"/>
    </source>
</evidence>
<feature type="transmembrane region" description="Helical" evidence="5">
    <location>
        <begin position="600"/>
        <end position="618"/>
    </location>
</feature>
<feature type="transmembrane region" description="Helical" evidence="5">
    <location>
        <begin position="630"/>
        <end position="649"/>
    </location>
</feature>
<evidence type="ECO:0000313" key="7">
    <source>
        <dbReference type="EMBL" id="CCZ68528.1"/>
    </source>
</evidence>
<feature type="transmembrane region" description="Helical" evidence="5">
    <location>
        <begin position="570"/>
        <end position="594"/>
    </location>
</feature>
<feature type="transmembrane region" description="Helical" evidence="5">
    <location>
        <begin position="20"/>
        <end position="38"/>
    </location>
</feature>
<dbReference type="GO" id="GO:0140359">
    <property type="term" value="F:ABC-type transporter activity"/>
    <property type="evidence" value="ECO:0007669"/>
    <property type="project" value="InterPro"/>
</dbReference>
<feature type="domain" description="ABC-2 type transporter transmembrane" evidence="6">
    <location>
        <begin position="20"/>
        <end position="171"/>
    </location>
</feature>
<comment type="caution">
    <text evidence="7">The sequence shown here is derived from an EMBL/GenBank/DDBJ whole genome shotgun (WGS) entry which is preliminary data.</text>
</comment>
<reference evidence="7" key="1">
    <citation type="submission" date="2012-11" db="EMBL/GenBank/DDBJ databases">
        <title>Dependencies among metagenomic species, viruses, plasmids and units of genetic variation.</title>
        <authorList>
            <person name="Nielsen H.B."/>
            <person name="Almeida M."/>
            <person name="Juncker A.S."/>
            <person name="Rasmussen S."/>
            <person name="Li J."/>
            <person name="Sunagawa S."/>
            <person name="Plichta D."/>
            <person name="Gautier L."/>
            <person name="Le Chatelier E."/>
            <person name="Peletier E."/>
            <person name="Bonde I."/>
            <person name="Nielsen T."/>
            <person name="Manichanh C."/>
            <person name="Arumugam M."/>
            <person name="Batto J."/>
            <person name="Santos M.B.Q.D."/>
            <person name="Blom N."/>
            <person name="Borruel N."/>
            <person name="Burgdorf K.S."/>
            <person name="Boumezbeur F."/>
            <person name="Casellas F."/>
            <person name="Dore J."/>
            <person name="Guarner F."/>
            <person name="Hansen T."/>
            <person name="Hildebrand F."/>
            <person name="Kaas R.S."/>
            <person name="Kennedy S."/>
            <person name="Kristiansen K."/>
            <person name="Kultima J.R."/>
            <person name="Leonard P."/>
            <person name="Levenez F."/>
            <person name="Lund O."/>
            <person name="Moumen B."/>
            <person name="Le Paslier D."/>
            <person name="Pons N."/>
            <person name="Pedersen O."/>
            <person name="Prifti E."/>
            <person name="Qin J."/>
            <person name="Raes J."/>
            <person name="Tap J."/>
            <person name="Tims S."/>
            <person name="Ussery D.W."/>
            <person name="Yamada T."/>
            <person name="MetaHit consortium"/>
            <person name="Renault P."/>
            <person name="Sicheritz-Ponten T."/>
            <person name="Bork P."/>
            <person name="Wang J."/>
            <person name="Brunak S."/>
            <person name="Ehrlich S.D."/>
        </authorList>
    </citation>
    <scope>NUCLEOTIDE SEQUENCE [LARGE SCALE GENOMIC DNA]</scope>
</reference>
<dbReference type="Proteomes" id="UP000018114">
    <property type="component" value="Unassembled WGS sequence"/>
</dbReference>
<dbReference type="NCBIfam" id="TIGR03062">
    <property type="entry name" value="pip_yhgE_Cterm"/>
    <property type="match status" value="1"/>
</dbReference>
<dbReference type="InterPro" id="IPR017500">
    <property type="entry name" value="Phage_infect_YhgE_N"/>
</dbReference>
<dbReference type="PANTHER" id="PTHR43077">
    <property type="entry name" value="TRANSPORT PERMEASE YVFS-RELATED"/>
    <property type="match status" value="1"/>
</dbReference>
<proteinExistence type="predicted"/>